<dbReference type="InterPro" id="IPR000683">
    <property type="entry name" value="Gfo/Idh/MocA-like_OxRdtase_N"/>
</dbReference>
<evidence type="ECO:0000313" key="4">
    <source>
        <dbReference type="EMBL" id="MBT0992978.1"/>
    </source>
</evidence>
<evidence type="ECO:0000256" key="1">
    <source>
        <dbReference type="ARBA" id="ARBA00023002"/>
    </source>
</evidence>
<dbReference type="Gene3D" id="3.30.360.10">
    <property type="entry name" value="Dihydrodipicolinate Reductase, domain 2"/>
    <property type="match status" value="1"/>
</dbReference>
<dbReference type="SUPFAM" id="SSF55347">
    <property type="entry name" value="Glyceraldehyde-3-phosphate dehydrogenase-like, C-terminal domain"/>
    <property type="match status" value="1"/>
</dbReference>
<evidence type="ECO:0000259" key="3">
    <source>
        <dbReference type="Pfam" id="PF01408"/>
    </source>
</evidence>
<accession>A0ABS5TV15</accession>
<keyword evidence="5" id="KW-1185">Reference proteome</keyword>
<feature type="region of interest" description="Disordered" evidence="2">
    <location>
        <begin position="367"/>
        <end position="398"/>
    </location>
</feature>
<dbReference type="Gene3D" id="3.40.50.720">
    <property type="entry name" value="NAD(P)-binding Rossmann-like Domain"/>
    <property type="match status" value="1"/>
</dbReference>
<reference evidence="4 5" key="1">
    <citation type="submission" date="2021-05" db="EMBL/GenBank/DDBJ databases">
        <title>Description of Cellulomonas sp. DKR-3 sp. nov.</title>
        <authorList>
            <person name="Dahal R.H."/>
            <person name="Chaudhary D.K."/>
        </authorList>
    </citation>
    <scope>NUCLEOTIDE SEQUENCE [LARGE SCALE GENOMIC DNA]</scope>
    <source>
        <strain evidence="4 5">DKR-3</strain>
    </source>
</reference>
<protein>
    <submittedName>
        <fullName evidence="4">Gfo/Idh/MocA family oxidoreductase</fullName>
    </submittedName>
</protein>
<proteinExistence type="predicted"/>
<dbReference type="SUPFAM" id="SSF51735">
    <property type="entry name" value="NAD(P)-binding Rossmann-fold domains"/>
    <property type="match status" value="1"/>
</dbReference>
<sequence>MIRVLLVGLVFGRDFLHLYQLHPDVGHVGLCDTDPALLAEVGDLYGVRDRWLDLDAALAGGDYDVVHLATPVASHAALAVRVLRTGRSVGVAVPMATSLEDVDRVLEAASAGSGRYMMLETGVFGREYLEVSRAHAAGELGRLIHLRGAHLQDLDGFPPYWMGFPPMHYATHVLGPLLALARTQVRDVRCLGSGTLSDEHRGAHGPSFPWESALMTTGTDVAIEATVSFFDTARGYSEGFSVYGERGSFEWPQAEDDPPVTYRAAALGAPGRGRALEVRRAHAPDRPDLLPEALRPWTSSGPYTSPAGQVVSVSSTHSGSHAHLVHELVRTVAEGRPSVVDEVAAARMSAPGIVAHQSALAGGTVLPVPQYGDDVPRGGPLLPHSDEQDRPTRGRGTA</sequence>
<dbReference type="Pfam" id="PF01408">
    <property type="entry name" value="GFO_IDH_MocA"/>
    <property type="match status" value="1"/>
</dbReference>
<feature type="domain" description="Gfo/Idh/MocA-like oxidoreductase N-terminal" evidence="3">
    <location>
        <begin position="2"/>
        <end position="117"/>
    </location>
</feature>
<dbReference type="PANTHER" id="PTHR43818:SF11">
    <property type="entry name" value="BCDNA.GH03377"/>
    <property type="match status" value="1"/>
</dbReference>
<dbReference type="Proteomes" id="UP000722125">
    <property type="component" value="Unassembled WGS sequence"/>
</dbReference>
<dbReference type="InterPro" id="IPR036291">
    <property type="entry name" value="NAD(P)-bd_dom_sf"/>
</dbReference>
<comment type="caution">
    <text evidence="4">The sequence shown here is derived from an EMBL/GenBank/DDBJ whole genome shotgun (WGS) entry which is preliminary data.</text>
</comment>
<dbReference type="EMBL" id="JAHBOH010000001">
    <property type="protein sequence ID" value="MBT0992978.1"/>
    <property type="molecule type" value="Genomic_DNA"/>
</dbReference>
<organism evidence="4 5">
    <name type="scientific">Cellulomonas fulva</name>
    <dbReference type="NCBI Taxonomy" id="2835530"/>
    <lineage>
        <taxon>Bacteria</taxon>
        <taxon>Bacillati</taxon>
        <taxon>Actinomycetota</taxon>
        <taxon>Actinomycetes</taxon>
        <taxon>Micrococcales</taxon>
        <taxon>Cellulomonadaceae</taxon>
        <taxon>Cellulomonas</taxon>
    </lineage>
</organism>
<dbReference type="InterPro" id="IPR050463">
    <property type="entry name" value="Gfo/Idh/MocA_oxidrdct_glycsds"/>
</dbReference>
<evidence type="ECO:0000256" key="2">
    <source>
        <dbReference type="SAM" id="MobiDB-lite"/>
    </source>
</evidence>
<name>A0ABS5TV15_9CELL</name>
<gene>
    <name evidence="4" type="ORF">KIN34_01565</name>
</gene>
<dbReference type="RefSeq" id="WP_214345959.1">
    <property type="nucleotide sequence ID" value="NZ_JAHBOH010000001.1"/>
</dbReference>
<keyword evidence="1" id="KW-0560">Oxidoreductase</keyword>
<evidence type="ECO:0000313" key="5">
    <source>
        <dbReference type="Proteomes" id="UP000722125"/>
    </source>
</evidence>
<dbReference type="PANTHER" id="PTHR43818">
    <property type="entry name" value="BCDNA.GH03377"/>
    <property type="match status" value="1"/>
</dbReference>